<dbReference type="RefSeq" id="WP_042211212.1">
    <property type="nucleotide sequence ID" value="NZ_CP009285.1"/>
</dbReference>
<dbReference type="InterPro" id="IPR012223">
    <property type="entry name" value="TEII"/>
</dbReference>
<dbReference type="KEGG" id="pbd:PBOR_08410"/>
<dbReference type="InterPro" id="IPR029058">
    <property type="entry name" value="AB_hydrolase_fold"/>
</dbReference>
<keyword evidence="4" id="KW-1185">Reference proteome</keyword>
<evidence type="ECO:0000256" key="1">
    <source>
        <dbReference type="ARBA" id="ARBA00007169"/>
    </source>
</evidence>
<dbReference type="HOGENOM" id="CLU_070456_2_0_9"/>
<organism evidence="3 4">
    <name type="scientific">Paenibacillus borealis</name>
    <dbReference type="NCBI Taxonomy" id="160799"/>
    <lineage>
        <taxon>Bacteria</taxon>
        <taxon>Bacillati</taxon>
        <taxon>Bacillota</taxon>
        <taxon>Bacilli</taxon>
        <taxon>Bacillales</taxon>
        <taxon>Paenibacillaceae</taxon>
        <taxon>Paenibacillus</taxon>
    </lineage>
</organism>
<dbReference type="GO" id="GO:0008610">
    <property type="term" value="P:lipid biosynthetic process"/>
    <property type="evidence" value="ECO:0007669"/>
    <property type="project" value="TreeGrafter"/>
</dbReference>
<sequence>MDKRIKLFCLPYAGGSASVYLKWKKYLDAEIELIPVELAGRGSRFKEMHYESLEQAVQDITGFMKDRFDSSEFCIFGHSFGSLLAYEAALKLLEADYKPVHIFFSGMYPPQSNIENVSNYLHTLPDALFFEEIYRLGGTPKELQDNINLQRLFIPIIKSDYKLFEQYNFGFRRRKLASDLTICVGKQDEKVNQYDLSSWKECTDRKCSIHHFDGGHFYLNECTEKIVDVINNGIKPYIFR</sequence>
<dbReference type="SUPFAM" id="SSF53474">
    <property type="entry name" value="alpha/beta-Hydrolases"/>
    <property type="match status" value="1"/>
</dbReference>
<evidence type="ECO:0000313" key="3">
    <source>
        <dbReference type="EMBL" id="AIQ56949.1"/>
    </source>
</evidence>
<dbReference type="Pfam" id="PF00975">
    <property type="entry name" value="Thioesterase"/>
    <property type="match status" value="1"/>
</dbReference>
<proteinExistence type="inferred from homology"/>
<dbReference type="AlphaFoldDB" id="A0A089MK92"/>
<dbReference type="InterPro" id="IPR001031">
    <property type="entry name" value="Thioesterase"/>
</dbReference>
<dbReference type="EMBL" id="CP009285">
    <property type="protein sequence ID" value="AIQ56949.1"/>
    <property type="molecule type" value="Genomic_DNA"/>
</dbReference>
<evidence type="ECO:0000313" key="4">
    <source>
        <dbReference type="Proteomes" id="UP000029518"/>
    </source>
</evidence>
<name>A0A089MK92_PAEBO</name>
<dbReference type="PANTHER" id="PTHR11487:SF0">
    <property type="entry name" value="S-ACYL FATTY ACID SYNTHASE THIOESTERASE, MEDIUM CHAIN"/>
    <property type="match status" value="1"/>
</dbReference>
<evidence type="ECO:0000259" key="2">
    <source>
        <dbReference type="Pfam" id="PF00975"/>
    </source>
</evidence>
<accession>A0A089MK92</accession>
<comment type="similarity">
    <text evidence="1">Belongs to the thioesterase family.</text>
</comment>
<reference evidence="3" key="1">
    <citation type="submission" date="2014-08" db="EMBL/GenBank/DDBJ databases">
        <title>Comparative genomics of the Paenibacillus odorifer group.</title>
        <authorList>
            <person name="den Bakker H.C."/>
            <person name="Tsai Y.-C.Y.-C."/>
            <person name="Martin N."/>
            <person name="Korlach J."/>
            <person name="Wiedmann M."/>
        </authorList>
    </citation>
    <scope>NUCLEOTIDE SEQUENCE [LARGE SCALE GENOMIC DNA]</scope>
    <source>
        <strain evidence="3">DSM 13188</strain>
    </source>
</reference>
<dbReference type="PANTHER" id="PTHR11487">
    <property type="entry name" value="THIOESTERASE"/>
    <property type="match status" value="1"/>
</dbReference>
<gene>
    <name evidence="3" type="ORF">PBOR_08410</name>
</gene>
<feature type="domain" description="Thioesterase" evidence="2">
    <location>
        <begin position="6"/>
        <end position="231"/>
    </location>
</feature>
<dbReference type="Proteomes" id="UP000029518">
    <property type="component" value="Chromosome"/>
</dbReference>
<dbReference type="OrthoDB" id="2213423at2"/>
<dbReference type="Gene3D" id="3.40.50.1820">
    <property type="entry name" value="alpha/beta hydrolase"/>
    <property type="match status" value="1"/>
</dbReference>
<protein>
    <recommendedName>
        <fullName evidence="2">Thioesterase domain-containing protein</fullName>
    </recommendedName>
</protein>